<evidence type="ECO:0000256" key="1">
    <source>
        <dbReference type="SAM" id="MobiDB-lite"/>
    </source>
</evidence>
<gene>
    <name evidence="2" type="ORF">FVE85_5135</name>
</gene>
<proteinExistence type="predicted"/>
<feature type="region of interest" description="Disordered" evidence="1">
    <location>
        <begin position="169"/>
        <end position="250"/>
    </location>
</feature>
<keyword evidence="3" id="KW-1185">Reference proteome</keyword>
<evidence type="ECO:0000313" key="2">
    <source>
        <dbReference type="EMBL" id="KAA8497550.1"/>
    </source>
</evidence>
<accession>A0A5J4Z2N3</accession>
<dbReference type="EMBL" id="VRMN01000001">
    <property type="protein sequence ID" value="KAA8497550.1"/>
    <property type="molecule type" value="Genomic_DNA"/>
</dbReference>
<feature type="compositionally biased region" description="Pro residues" evidence="1">
    <location>
        <begin position="186"/>
        <end position="196"/>
    </location>
</feature>
<evidence type="ECO:0000313" key="3">
    <source>
        <dbReference type="Proteomes" id="UP000324585"/>
    </source>
</evidence>
<comment type="caution">
    <text evidence="2">The sequence shown here is derived from an EMBL/GenBank/DDBJ whole genome shotgun (WGS) entry which is preliminary data.</text>
</comment>
<feature type="region of interest" description="Disordered" evidence="1">
    <location>
        <begin position="75"/>
        <end position="104"/>
    </location>
</feature>
<dbReference type="Proteomes" id="UP000324585">
    <property type="component" value="Unassembled WGS sequence"/>
</dbReference>
<dbReference type="Pfam" id="PF09876">
    <property type="entry name" value="DUF2103"/>
    <property type="match status" value="1"/>
</dbReference>
<feature type="compositionally biased region" description="Low complexity" evidence="1">
    <location>
        <begin position="197"/>
        <end position="208"/>
    </location>
</feature>
<reference evidence="3" key="1">
    <citation type="journal article" date="2019" name="Nat. Commun.">
        <title>Expansion of phycobilisome linker gene families in mesophilic red algae.</title>
        <authorList>
            <person name="Lee J."/>
            <person name="Kim D."/>
            <person name="Bhattacharya D."/>
            <person name="Yoon H.S."/>
        </authorList>
    </citation>
    <scope>NUCLEOTIDE SEQUENCE [LARGE SCALE GENOMIC DNA]</scope>
    <source>
        <strain evidence="3">CCMP 1328</strain>
    </source>
</reference>
<name>A0A5J4Z2N3_PORPP</name>
<dbReference type="AlphaFoldDB" id="A0A5J4Z2N3"/>
<protein>
    <submittedName>
        <fullName evidence="2">Uncharacterized protein</fullName>
    </submittedName>
</protein>
<organism evidence="2 3">
    <name type="scientific">Porphyridium purpureum</name>
    <name type="common">Red alga</name>
    <name type="synonym">Porphyridium cruentum</name>
    <dbReference type="NCBI Taxonomy" id="35688"/>
    <lineage>
        <taxon>Eukaryota</taxon>
        <taxon>Rhodophyta</taxon>
        <taxon>Bangiophyceae</taxon>
        <taxon>Porphyridiales</taxon>
        <taxon>Porphyridiaceae</taxon>
        <taxon>Porphyridium</taxon>
    </lineage>
</organism>
<dbReference type="OrthoDB" id="6092at2759"/>
<dbReference type="InterPro" id="IPR018664">
    <property type="entry name" value="DUF2103_metal-binding"/>
</dbReference>
<sequence length="551" mass="59183">MCVLRVVQERMVSAFAPGAWGALKCRQKNRRCGHVCMNASSSRRNDAERVKNQRKKVNARYVSFEDVVKQKKLEADARRQAEEEAAESAEQARGQPGAGADKGLQVGRDVSYENFQVELERLGLDSGAINPKAQAAELLVEQSRGLQASKPSDASQNDQDQANLDAILGDAFGDSDRGGPALSLTRPPPRPAPVQDPAPAASAVPPVANGKQPSRSSRLGGGQPAQAAPSEEARLSARPPKGSMASETRPIATYKVGDEVDLAILKRLVKFRQEKCTGDALIAEMAAGSLRTVVLVGGLGASGAASMSWLNMLREFASEMYRPSLWTILGVCRAPVELKADALKALPFSIVVDESAQDEQIEPSQQPSRGGYFEAFGSCKTYILEFTQDSRAARVRAVLASGPNATRHVQQVLDAMLELRKSAEGSLSGAEPVDVGHGGTAVLSPSPPALRPEQSGRLVVNHSTHIPSLLRTLERMCQEPGVKSIVPGRVGAAKSNARGRSGLYLRVTVPTDQGWKLLARKGTQVQEVFLVVSPDMKRDDVIRLAMRYSDK</sequence>